<gene>
    <name evidence="2" type="ORF">VAPA_1c53800</name>
</gene>
<evidence type="ECO:0000313" key="2">
    <source>
        <dbReference type="EMBL" id="AGU52432.1"/>
    </source>
</evidence>
<name>T1XHP6_VARPD</name>
<dbReference type="GO" id="GO:0032259">
    <property type="term" value="P:methylation"/>
    <property type="evidence" value="ECO:0007669"/>
    <property type="project" value="UniProtKB-KW"/>
</dbReference>
<feature type="domain" description="Methyltransferase type 11" evidence="1">
    <location>
        <begin position="36"/>
        <end position="130"/>
    </location>
</feature>
<dbReference type="KEGG" id="vpd:VAPA_1c53800"/>
<dbReference type="Gene3D" id="3.40.50.150">
    <property type="entry name" value="Vaccinia Virus protein VP39"/>
    <property type="match status" value="1"/>
</dbReference>
<keyword evidence="2" id="KW-0808">Transferase</keyword>
<proteinExistence type="predicted"/>
<evidence type="ECO:0000259" key="1">
    <source>
        <dbReference type="Pfam" id="PF08241"/>
    </source>
</evidence>
<protein>
    <submittedName>
        <fullName evidence="2">Putative methyltransferase, type 11</fullName>
    </submittedName>
</protein>
<dbReference type="Pfam" id="PF08241">
    <property type="entry name" value="Methyltransf_11"/>
    <property type="match status" value="1"/>
</dbReference>
<dbReference type="AlphaFoldDB" id="T1XHP6"/>
<dbReference type="CDD" id="cd02440">
    <property type="entry name" value="AdoMet_MTases"/>
    <property type="match status" value="1"/>
</dbReference>
<dbReference type="Proteomes" id="UP000016223">
    <property type="component" value="Chromosome 1"/>
</dbReference>
<evidence type="ECO:0000313" key="3">
    <source>
        <dbReference type="Proteomes" id="UP000016223"/>
    </source>
</evidence>
<dbReference type="InterPro" id="IPR029063">
    <property type="entry name" value="SAM-dependent_MTases_sf"/>
</dbReference>
<keyword evidence="2" id="KW-0489">Methyltransferase</keyword>
<dbReference type="SUPFAM" id="SSF53335">
    <property type="entry name" value="S-adenosyl-L-methionine-dependent methyltransferases"/>
    <property type="match status" value="1"/>
</dbReference>
<organism evidence="2 3">
    <name type="scientific">Variovorax paradoxus B4</name>
    <dbReference type="NCBI Taxonomy" id="1246301"/>
    <lineage>
        <taxon>Bacteria</taxon>
        <taxon>Pseudomonadati</taxon>
        <taxon>Pseudomonadota</taxon>
        <taxon>Betaproteobacteria</taxon>
        <taxon>Burkholderiales</taxon>
        <taxon>Comamonadaceae</taxon>
        <taxon>Variovorax</taxon>
    </lineage>
</organism>
<reference evidence="2 3" key="1">
    <citation type="submission" date="2012-10" db="EMBL/GenBank/DDBJ databases">
        <title>Genome sequence of Variovorax paradoxus B4.</title>
        <authorList>
            <person name="Schuldes J."/>
            <person name="Brandt U."/>
            <person name="Hiessl S."/>
            <person name="Wuebbeler J.H."/>
            <person name="Thuermer A."/>
            <person name="Steinbuechel A."/>
            <person name="Daniel R."/>
        </authorList>
    </citation>
    <scope>NUCLEOTIDE SEQUENCE [LARGE SCALE GENOMIC DNA]</scope>
    <source>
        <strain evidence="2 3">B4</strain>
    </source>
</reference>
<dbReference type="PATRIC" id="fig|1246301.3.peg.5391"/>
<sequence>MLKSDVWHTVHERQRAMIVLFLAIGWLDLERRRLIEVGSGSGGNLLELLRLGFDPSNLRGVELLPERHAQARRLLPEAIALHLGDAMKLPVDAESHDAVLVSTVFSSILDDVFQQQLADTLWDWVKPGGGVLWYDFTLNNPRNPDVRGVPLHRVRELFPRGRVVSRRVTLAPPIARRVTRVHPSLYTFFNAIPLLRTHVLAWIEKPLH</sequence>
<dbReference type="EMBL" id="CP003911">
    <property type="protein sequence ID" value="AGU52432.1"/>
    <property type="molecule type" value="Genomic_DNA"/>
</dbReference>
<accession>T1XHP6</accession>
<dbReference type="InterPro" id="IPR013216">
    <property type="entry name" value="Methyltransf_11"/>
</dbReference>
<dbReference type="GO" id="GO:0008757">
    <property type="term" value="F:S-adenosylmethionine-dependent methyltransferase activity"/>
    <property type="evidence" value="ECO:0007669"/>
    <property type="project" value="InterPro"/>
</dbReference>
<dbReference type="HOGENOM" id="CLU_102142_0_0_4"/>